<reference evidence="7 8" key="1">
    <citation type="submission" date="2019-06" db="EMBL/GenBank/DDBJ databases">
        <title>Wine fermentation using esterase from Monascus purpureus.</title>
        <authorList>
            <person name="Geng C."/>
            <person name="Zhang Y."/>
        </authorList>
    </citation>
    <scope>NUCLEOTIDE SEQUENCE [LARGE SCALE GENOMIC DNA]</scope>
    <source>
        <strain evidence="7">HQ1</strain>
    </source>
</reference>
<evidence type="ECO:0000256" key="6">
    <source>
        <dbReference type="SAM" id="MobiDB-lite"/>
    </source>
</evidence>
<dbReference type="Gene3D" id="1.20.5.500">
    <property type="entry name" value="Single helix bin"/>
    <property type="match status" value="1"/>
</dbReference>
<accession>A0A507QSA8</accession>
<dbReference type="STRING" id="5098.A0A507QSA8"/>
<comment type="caution">
    <text evidence="7">The sequence shown here is derived from an EMBL/GenBank/DDBJ whole genome shotgun (WGS) entry which is preliminary data.</text>
</comment>
<sequence length="106" mass="11797">MIRSAASRPLLRTRPAIPALTRAFSSTLPVMAEGDTGAPKSRGSLAASERDSFNKREAAAEAIYIRQHEMEKLKQLQEKLKAQQKHMEELDKHLEEITKGQGGELN</sequence>
<evidence type="ECO:0000256" key="5">
    <source>
        <dbReference type="SAM" id="Coils"/>
    </source>
</evidence>
<protein>
    <recommendedName>
        <fullName evidence="4">ATPase inhibitor, mitochondrial</fullName>
    </recommendedName>
</protein>
<feature type="coiled-coil region" evidence="5">
    <location>
        <begin position="66"/>
        <end position="96"/>
    </location>
</feature>
<dbReference type="EMBL" id="VIFY01000076">
    <property type="protein sequence ID" value="TQB71701.1"/>
    <property type="molecule type" value="Genomic_DNA"/>
</dbReference>
<proteinExistence type="inferred from homology"/>
<dbReference type="GO" id="GO:0042030">
    <property type="term" value="F:ATPase inhibitor activity"/>
    <property type="evidence" value="ECO:0007669"/>
    <property type="project" value="InterPro"/>
</dbReference>
<feature type="region of interest" description="Disordered" evidence="6">
    <location>
        <begin position="28"/>
        <end position="52"/>
    </location>
</feature>
<evidence type="ECO:0000256" key="4">
    <source>
        <dbReference type="RuleBase" id="RU368087"/>
    </source>
</evidence>
<comment type="subcellular location">
    <subcellularLocation>
        <location evidence="1">Mitochondrion</location>
    </subcellularLocation>
</comment>
<dbReference type="Proteomes" id="UP000319663">
    <property type="component" value="Unassembled WGS sequence"/>
</dbReference>
<dbReference type="AlphaFoldDB" id="A0A507QSA8"/>
<keyword evidence="5" id="KW-0175">Coiled coil</keyword>
<evidence type="ECO:0000256" key="3">
    <source>
        <dbReference type="ARBA" id="ARBA00023128"/>
    </source>
</evidence>
<comment type="similarity">
    <text evidence="2 4">Belongs to the ATPase inhibitor family.</text>
</comment>
<evidence type="ECO:0000313" key="8">
    <source>
        <dbReference type="Proteomes" id="UP000319663"/>
    </source>
</evidence>
<organism evidence="7 8">
    <name type="scientific">Monascus purpureus</name>
    <name type="common">Red mold</name>
    <name type="synonym">Monascus anka</name>
    <dbReference type="NCBI Taxonomy" id="5098"/>
    <lineage>
        <taxon>Eukaryota</taxon>
        <taxon>Fungi</taxon>
        <taxon>Dikarya</taxon>
        <taxon>Ascomycota</taxon>
        <taxon>Pezizomycotina</taxon>
        <taxon>Eurotiomycetes</taxon>
        <taxon>Eurotiomycetidae</taxon>
        <taxon>Eurotiales</taxon>
        <taxon>Aspergillaceae</taxon>
        <taxon>Monascus</taxon>
    </lineage>
</organism>
<keyword evidence="8" id="KW-1185">Reference proteome</keyword>
<dbReference type="InterPro" id="IPR007648">
    <property type="entry name" value="ATPase_inhibitor_mt"/>
</dbReference>
<dbReference type="OrthoDB" id="5532350at2759"/>
<dbReference type="GO" id="GO:0005739">
    <property type="term" value="C:mitochondrion"/>
    <property type="evidence" value="ECO:0007669"/>
    <property type="project" value="UniProtKB-SubCell"/>
</dbReference>
<evidence type="ECO:0000313" key="7">
    <source>
        <dbReference type="EMBL" id="TQB71701.1"/>
    </source>
</evidence>
<evidence type="ECO:0000256" key="1">
    <source>
        <dbReference type="ARBA" id="ARBA00004173"/>
    </source>
</evidence>
<name>A0A507QSA8_MONPU</name>
<gene>
    <name evidence="7" type="ORF">MPDQ_007351</name>
</gene>
<keyword evidence="3" id="KW-0496">Mitochondrion</keyword>
<dbReference type="Pfam" id="PF04568">
    <property type="entry name" value="IATP"/>
    <property type="match status" value="1"/>
</dbReference>
<comment type="function">
    <text evidence="4">Inhibits the enzyme activity of ATPase.</text>
</comment>
<evidence type="ECO:0000256" key="2">
    <source>
        <dbReference type="ARBA" id="ARBA00010901"/>
    </source>
</evidence>